<gene>
    <name evidence="2" type="ORF">SAMN05421783_1654</name>
</gene>
<feature type="domain" description="PLD phosphodiesterase" evidence="1">
    <location>
        <begin position="190"/>
        <end position="217"/>
    </location>
</feature>
<accession>A0A1H3DWR6</accession>
<evidence type="ECO:0000313" key="2">
    <source>
        <dbReference type="EMBL" id="SDX70800.1"/>
    </source>
</evidence>
<dbReference type="GO" id="GO:0030572">
    <property type="term" value="F:phosphatidyltransferase activity"/>
    <property type="evidence" value="ECO:0007669"/>
    <property type="project" value="UniProtKB-ARBA"/>
</dbReference>
<dbReference type="PANTHER" id="PTHR21248:SF12">
    <property type="entry name" value="CARDIOLIPIN SYNTHASE C"/>
    <property type="match status" value="1"/>
</dbReference>
<dbReference type="CDD" id="cd09113">
    <property type="entry name" value="PLDc_ymdC_like_2"/>
    <property type="match status" value="1"/>
</dbReference>
<dbReference type="EMBL" id="FNNZ01000065">
    <property type="protein sequence ID" value="SDX70800.1"/>
    <property type="molecule type" value="Genomic_DNA"/>
</dbReference>
<dbReference type="Proteomes" id="UP000198816">
    <property type="component" value="Unassembled WGS sequence"/>
</dbReference>
<dbReference type="Pfam" id="PF13091">
    <property type="entry name" value="PLDc_2"/>
    <property type="match status" value="1"/>
</dbReference>
<dbReference type="AlphaFoldDB" id="A0A1H3DWR6"/>
<dbReference type="InterPro" id="IPR001736">
    <property type="entry name" value="PLipase_D/transphosphatidylase"/>
</dbReference>
<dbReference type="Gene3D" id="3.30.870.10">
    <property type="entry name" value="Endonuclease Chain A"/>
    <property type="match status" value="1"/>
</dbReference>
<dbReference type="PANTHER" id="PTHR21248">
    <property type="entry name" value="CARDIOLIPIN SYNTHASE"/>
    <property type="match status" value="1"/>
</dbReference>
<dbReference type="InterPro" id="IPR025202">
    <property type="entry name" value="PLD-like_dom"/>
</dbReference>
<dbReference type="SMART" id="SM00155">
    <property type="entry name" value="PLDc"/>
    <property type="match status" value="1"/>
</dbReference>
<dbReference type="GO" id="GO:0032049">
    <property type="term" value="P:cardiolipin biosynthetic process"/>
    <property type="evidence" value="ECO:0007669"/>
    <property type="project" value="UniProtKB-ARBA"/>
</dbReference>
<dbReference type="PROSITE" id="PS50035">
    <property type="entry name" value="PLD"/>
    <property type="match status" value="1"/>
</dbReference>
<dbReference type="SUPFAM" id="SSF56024">
    <property type="entry name" value="Phospholipase D/nuclease"/>
    <property type="match status" value="1"/>
</dbReference>
<reference evidence="3" key="1">
    <citation type="submission" date="2016-10" db="EMBL/GenBank/DDBJ databases">
        <authorList>
            <person name="Varghese N."/>
            <person name="Submissions S."/>
        </authorList>
    </citation>
    <scope>NUCLEOTIDE SEQUENCE [LARGE SCALE GENOMIC DNA]</scope>
    <source>
        <strain evidence="3">DSM 217</strain>
    </source>
</reference>
<dbReference type="STRING" id="1058.SAMN05421783_1654"/>
<evidence type="ECO:0000259" key="1">
    <source>
        <dbReference type="PROSITE" id="PS50035"/>
    </source>
</evidence>
<keyword evidence="3" id="KW-1185">Reference proteome</keyword>
<protein>
    <submittedName>
        <fullName evidence="2">Putative cardiolipin synthase</fullName>
    </submittedName>
</protein>
<organism evidence="2 3">
    <name type="scientific">Thiocapsa roseopersicina</name>
    <dbReference type="NCBI Taxonomy" id="1058"/>
    <lineage>
        <taxon>Bacteria</taxon>
        <taxon>Pseudomonadati</taxon>
        <taxon>Pseudomonadota</taxon>
        <taxon>Gammaproteobacteria</taxon>
        <taxon>Chromatiales</taxon>
        <taxon>Chromatiaceae</taxon>
        <taxon>Thiocapsa</taxon>
    </lineage>
</organism>
<sequence>MVREISGVFDLFWNGDWSVPISALVDRPATPADLEEARTTLRELIAADNYPYPINQDAAEFKSILKHEIDKFVWAPGHLVWADPAEIAATGRTTRMPELLYRRVGRLDTELLIESPYFVPRDRAIDRFKELREQGVRVRVLTNSLASNDVLAAHGGYADRRKQVLRSGVELYELRADAGVIRKRIAFFGAKAALHAKVLVFDRQDVFIGSLNLDPRSSDINTEAGLYVESPELAAQVVTWMDEGVLPENSYRVRLDEDGTVSWVTRDNGREVVYHRDPESTAWQRFTAGFIGLLPVEDQL</sequence>
<proteinExistence type="predicted"/>
<evidence type="ECO:0000313" key="3">
    <source>
        <dbReference type="Proteomes" id="UP000198816"/>
    </source>
</evidence>
<name>A0A1H3DWR6_THIRO</name>